<dbReference type="Proteomes" id="UP001062846">
    <property type="component" value="Chromosome 6"/>
</dbReference>
<evidence type="ECO:0000313" key="2">
    <source>
        <dbReference type="Proteomes" id="UP001062846"/>
    </source>
</evidence>
<organism evidence="1 2">
    <name type="scientific">Rhododendron molle</name>
    <name type="common">Chinese azalea</name>
    <name type="synonym">Azalea mollis</name>
    <dbReference type="NCBI Taxonomy" id="49168"/>
    <lineage>
        <taxon>Eukaryota</taxon>
        <taxon>Viridiplantae</taxon>
        <taxon>Streptophyta</taxon>
        <taxon>Embryophyta</taxon>
        <taxon>Tracheophyta</taxon>
        <taxon>Spermatophyta</taxon>
        <taxon>Magnoliopsida</taxon>
        <taxon>eudicotyledons</taxon>
        <taxon>Gunneridae</taxon>
        <taxon>Pentapetalae</taxon>
        <taxon>asterids</taxon>
        <taxon>Ericales</taxon>
        <taxon>Ericaceae</taxon>
        <taxon>Ericoideae</taxon>
        <taxon>Rhodoreae</taxon>
        <taxon>Rhododendron</taxon>
    </lineage>
</organism>
<gene>
    <name evidence="1" type="ORF">RHMOL_Rhmol06G0305700</name>
</gene>
<proteinExistence type="predicted"/>
<protein>
    <submittedName>
        <fullName evidence="1">Uncharacterized protein</fullName>
    </submittedName>
</protein>
<keyword evidence="2" id="KW-1185">Reference proteome</keyword>
<dbReference type="EMBL" id="CM046393">
    <property type="protein sequence ID" value="KAI8552922.1"/>
    <property type="molecule type" value="Genomic_DNA"/>
</dbReference>
<name>A0ACC0NHT7_RHOML</name>
<reference evidence="1" key="1">
    <citation type="submission" date="2022-02" db="EMBL/GenBank/DDBJ databases">
        <title>Plant Genome Project.</title>
        <authorList>
            <person name="Zhang R.-G."/>
        </authorList>
    </citation>
    <scope>NUCLEOTIDE SEQUENCE</scope>
    <source>
        <strain evidence="1">AT1</strain>
    </source>
</reference>
<sequence length="328" mass="36640">MNNPPKKEKPSSVDLLPLSPTESLLSGAFSDSSLQLNYQQLDHEFHFNVRISIQINSEVTLACPNYGKCFILDEPRLKSLNHLWFGSLSAQEQLTVEMAFYGRLGSLMRQTVSQPSGQVPMSSMLDTIRCMSSTKLTIKGLTFGTNDDSLKDASSGFAWKIGLPKSRVLYTVLRSPHIDKKSREQFEMVTKKKLLVMNTDSHELRQKLFWLKRQRIFGTQCEILVSCKTRLDKGQVVDGEFKSAVNEFTSFQNPKAKLFNWALQRSSPTGIRGDQEGLVASSAVSAMDGQHNIRVSYANDRSPAPRGYGGCSGSYRGGFGDARENDDF</sequence>
<comment type="caution">
    <text evidence="1">The sequence shown here is derived from an EMBL/GenBank/DDBJ whole genome shotgun (WGS) entry which is preliminary data.</text>
</comment>
<accession>A0ACC0NHT7</accession>
<evidence type="ECO:0000313" key="1">
    <source>
        <dbReference type="EMBL" id="KAI8552922.1"/>
    </source>
</evidence>